<dbReference type="InterPro" id="IPR043964">
    <property type="entry name" value="P-loop_TraG"/>
</dbReference>
<dbReference type="RefSeq" id="WP_089285458.1">
    <property type="nucleotide sequence ID" value="NZ_FZOJ01000054.1"/>
</dbReference>
<name>A0A239KV67_9FIRM</name>
<dbReference type="CDD" id="cd01127">
    <property type="entry name" value="TrwB_TraG_TraD_VirD4"/>
    <property type="match status" value="1"/>
</dbReference>
<dbReference type="Gene3D" id="1.10.8.730">
    <property type="match status" value="1"/>
</dbReference>
<feature type="domain" description="TraG P-loop" evidence="1">
    <location>
        <begin position="233"/>
        <end position="569"/>
    </location>
</feature>
<dbReference type="OrthoDB" id="9804380at2"/>
<accession>A0A239KV67</accession>
<evidence type="ECO:0000313" key="3">
    <source>
        <dbReference type="Proteomes" id="UP000198304"/>
    </source>
</evidence>
<sequence>MKKLQNNQTTTNNALLNIITPIGLEIKRNSLIIGENTGRIYGIVKYPQKVDYGWLAKITNIPGTVVSITFVPIDNGEFISGVSKSIIQNRSAAETAKDPLVRQRAERAAVDGEKIMLQIDREGETVGTMIISIMAIAREESNFQKICRKTESVIATNKCKTRIMANLQEQAFKTTSPYYTLDESIGEVLKRVIPMSSFVGGFPFSSSGYNDGTGYYFGRDNTGGLVVLDLWKRGNDRTNTNFTIMGVAGVGKSTVVKHIALSEYMKGTKIIFVDPESEYKELTKALNGDWINTGGGINGKINPLQIRPTPVDEEDPYYKDEGNGMGDMAIYMKNLEIFFSLYLPSLTDKQKAILKNVLIELYHSFNITWDTDINNLTNDDFPIFSDLHELLKKKSDEERNKKTPNNEYEELALLLQDIALGSDAFLWNGKSSIKTNTRCICLDTHDLQNTSDNIKRTQYFNILTWCWQQMSKDRTEPVLLICDESYLMIDPNVPQSLVFLRNVEKRARKYEAGIAIISHSVVDFLDPKIKLYGQALLDIPAYKILMGCDGMNLIETKKLYNLTDAEEQLLAQKKRGNALVMIGSKRLHVNFQIPDYKFKFMGKAGGR</sequence>
<dbReference type="InterPro" id="IPR027417">
    <property type="entry name" value="P-loop_NTPase"/>
</dbReference>
<gene>
    <name evidence="2" type="ORF">SAMN05446037_10541</name>
</gene>
<protein>
    <recommendedName>
        <fullName evidence="1">TraG P-loop domain-containing protein</fullName>
    </recommendedName>
</protein>
<evidence type="ECO:0000313" key="2">
    <source>
        <dbReference type="EMBL" id="SNT21558.1"/>
    </source>
</evidence>
<reference evidence="2 3" key="1">
    <citation type="submission" date="2017-06" db="EMBL/GenBank/DDBJ databases">
        <authorList>
            <person name="Kim H.J."/>
            <person name="Triplett B.A."/>
        </authorList>
    </citation>
    <scope>NUCLEOTIDE SEQUENCE [LARGE SCALE GENOMIC DNA]</scope>
    <source>
        <strain evidence="2 3">SCA</strain>
    </source>
</reference>
<dbReference type="PANTHER" id="PTHR30121">
    <property type="entry name" value="UNCHARACTERIZED PROTEIN YJGR-RELATED"/>
    <property type="match status" value="1"/>
</dbReference>
<organism evidence="2 3">
    <name type="scientific">Anaerovirgula multivorans</name>
    <dbReference type="NCBI Taxonomy" id="312168"/>
    <lineage>
        <taxon>Bacteria</taxon>
        <taxon>Bacillati</taxon>
        <taxon>Bacillota</taxon>
        <taxon>Clostridia</taxon>
        <taxon>Peptostreptococcales</taxon>
        <taxon>Natronincolaceae</taxon>
        <taxon>Anaerovirgula</taxon>
    </lineage>
</organism>
<dbReference type="Gene3D" id="3.40.50.300">
    <property type="entry name" value="P-loop containing nucleotide triphosphate hydrolases"/>
    <property type="match status" value="1"/>
</dbReference>
<proteinExistence type="predicted"/>
<dbReference type="Proteomes" id="UP000198304">
    <property type="component" value="Unassembled WGS sequence"/>
</dbReference>
<dbReference type="EMBL" id="FZOJ01000054">
    <property type="protein sequence ID" value="SNT21558.1"/>
    <property type="molecule type" value="Genomic_DNA"/>
</dbReference>
<dbReference type="Pfam" id="PF19044">
    <property type="entry name" value="P-loop_TraG"/>
    <property type="match status" value="1"/>
</dbReference>
<evidence type="ECO:0000259" key="1">
    <source>
        <dbReference type="Pfam" id="PF19044"/>
    </source>
</evidence>
<dbReference type="InterPro" id="IPR051162">
    <property type="entry name" value="T4SS_component"/>
</dbReference>
<keyword evidence="3" id="KW-1185">Reference proteome</keyword>
<dbReference type="AlphaFoldDB" id="A0A239KV67"/>
<dbReference type="PANTHER" id="PTHR30121:SF6">
    <property type="entry name" value="SLR6007 PROTEIN"/>
    <property type="match status" value="1"/>
</dbReference>
<dbReference type="SUPFAM" id="SSF52540">
    <property type="entry name" value="P-loop containing nucleoside triphosphate hydrolases"/>
    <property type="match status" value="1"/>
</dbReference>